<accession>A0A1B7KRQ9</accession>
<dbReference type="Proteomes" id="UP000078290">
    <property type="component" value="Unassembled WGS sequence"/>
</dbReference>
<sequence>MFRLSVIGQATVKLCPAQNWLAFVALMCDKGQPSTCLRQSKNLVKNETASCIERIGQKKKLYYISYIFGGFLDDEP</sequence>
<gene>
    <name evidence="1" type="ORF">A7K69_07450</name>
</gene>
<dbReference type="EMBL" id="LXMA01000023">
    <property type="protein sequence ID" value="OAT72768.1"/>
    <property type="molecule type" value="Genomic_DNA"/>
</dbReference>
<evidence type="ECO:0000313" key="2">
    <source>
        <dbReference type="Proteomes" id="UP000078290"/>
    </source>
</evidence>
<dbReference type="AlphaFoldDB" id="A0A1B7KRQ9"/>
<protein>
    <submittedName>
        <fullName evidence="1">Uncharacterized protein</fullName>
    </submittedName>
</protein>
<comment type="caution">
    <text evidence="1">The sequence shown here is derived from an EMBL/GenBank/DDBJ whole genome shotgun (WGS) entry which is preliminary data.</text>
</comment>
<name>A0A1B7KRQ9_PARTM</name>
<proteinExistence type="predicted"/>
<organism evidence="1 2">
    <name type="scientific">Parageobacillus thermoglucosidasius</name>
    <name type="common">Geobacillus thermoglucosidasius</name>
    <dbReference type="NCBI Taxonomy" id="1426"/>
    <lineage>
        <taxon>Bacteria</taxon>
        <taxon>Bacillati</taxon>
        <taxon>Bacillota</taxon>
        <taxon>Bacilli</taxon>
        <taxon>Bacillales</taxon>
        <taxon>Anoxybacillaceae</taxon>
        <taxon>Parageobacillus</taxon>
    </lineage>
</organism>
<reference evidence="2" key="1">
    <citation type="submission" date="2016-05" db="EMBL/GenBank/DDBJ databases">
        <authorList>
            <person name="Wang W."/>
            <person name="Zhu L."/>
        </authorList>
    </citation>
    <scope>NUCLEOTIDE SEQUENCE [LARGE SCALE GENOMIC DNA]</scope>
    <source>
        <strain evidence="2">W-2</strain>
    </source>
</reference>
<evidence type="ECO:0000313" key="1">
    <source>
        <dbReference type="EMBL" id="OAT72768.1"/>
    </source>
</evidence>